<dbReference type="InterPro" id="IPR010980">
    <property type="entry name" value="Cyt_c/b562"/>
</dbReference>
<proteinExistence type="inferred from homology"/>
<dbReference type="Gene3D" id="1.20.120.10">
    <property type="entry name" value="Cytochrome c/b562"/>
    <property type="match status" value="1"/>
</dbReference>
<keyword evidence="4" id="KW-1185">Reference proteome</keyword>
<dbReference type="GO" id="GO:0042597">
    <property type="term" value="C:periplasmic space"/>
    <property type="evidence" value="ECO:0007669"/>
    <property type="project" value="InterPro"/>
</dbReference>
<evidence type="ECO:0008006" key="5">
    <source>
        <dbReference type="Google" id="ProtNLM"/>
    </source>
</evidence>
<organism evidence="3 4">
    <name type="scientific">Ephemeroptericola cinctiostellae</name>
    <dbReference type="NCBI Taxonomy" id="2268024"/>
    <lineage>
        <taxon>Bacteria</taxon>
        <taxon>Pseudomonadati</taxon>
        <taxon>Pseudomonadota</taxon>
        <taxon>Betaproteobacteria</taxon>
        <taxon>Burkholderiales</taxon>
        <taxon>Burkholderiaceae</taxon>
        <taxon>Ephemeroptericola</taxon>
    </lineage>
</organism>
<protein>
    <recommendedName>
        <fullName evidence="5">Soluble cytochrome b562</fullName>
    </recommendedName>
</protein>
<evidence type="ECO:0000313" key="3">
    <source>
        <dbReference type="EMBL" id="AXF85120.1"/>
    </source>
</evidence>
<sequence>MKKIILAASVVALIAVAIGVKSLSGSDVKDSMQAMKKNYAAAMSSTDMSEFSRYAALLQAAAHDASQQSYDGSKPNEIIYQAGMLELNQEMTALNQAVAANDLSKAKSILAKVNDSKKKYHTALGE</sequence>
<dbReference type="OrthoDB" id="9933109at2"/>
<dbReference type="KEGG" id="hyf:DTO96_100839"/>
<dbReference type="GO" id="GO:0020037">
    <property type="term" value="F:heme binding"/>
    <property type="evidence" value="ECO:0007669"/>
    <property type="project" value="InterPro"/>
</dbReference>
<dbReference type="GO" id="GO:0009055">
    <property type="term" value="F:electron transfer activity"/>
    <property type="evidence" value="ECO:0007669"/>
    <property type="project" value="InterPro"/>
</dbReference>
<comment type="similarity">
    <text evidence="1">Belongs to the cytochrome b562 family.</text>
</comment>
<dbReference type="RefSeq" id="WP_157964319.1">
    <property type="nucleotide sequence ID" value="NZ_CP031124.1"/>
</dbReference>
<dbReference type="EMBL" id="CP031124">
    <property type="protein sequence ID" value="AXF85120.1"/>
    <property type="molecule type" value="Genomic_DNA"/>
</dbReference>
<accession>A0A345D9T2</accession>
<dbReference type="AlphaFoldDB" id="A0A345D9T2"/>
<dbReference type="GO" id="GO:0005506">
    <property type="term" value="F:iron ion binding"/>
    <property type="evidence" value="ECO:0007669"/>
    <property type="project" value="InterPro"/>
</dbReference>
<evidence type="ECO:0000313" key="4">
    <source>
        <dbReference type="Proteomes" id="UP000252182"/>
    </source>
</evidence>
<reference evidence="4" key="1">
    <citation type="submission" date="2018-07" db="EMBL/GenBank/DDBJ databases">
        <authorList>
            <person name="Kim H."/>
        </authorList>
    </citation>
    <scope>NUCLEOTIDE SEQUENCE [LARGE SCALE GENOMIC DNA]</scope>
    <source>
        <strain evidence="4">F02</strain>
    </source>
</reference>
<name>A0A345D9T2_9BURK</name>
<dbReference type="InterPro" id="IPR009155">
    <property type="entry name" value="Cyt_b562"/>
</dbReference>
<evidence type="ECO:0000256" key="1">
    <source>
        <dbReference type="ARBA" id="ARBA00005523"/>
    </source>
</evidence>
<dbReference type="Pfam" id="PF07361">
    <property type="entry name" value="Cytochrom_B562"/>
    <property type="match status" value="1"/>
</dbReference>
<evidence type="ECO:0000256" key="2">
    <source>
        <dbReference type="ARBA" id="ARBA00022729"/>
    </source>
</evidence>
<dbReference type="GO" id="GO:0022900">
    <property type="term" value="P:electron transport chain"/>
    <property type="evidence" value="ECO:0007669"/>
    <property type="project" value="InterPro"/>
</dbReference>
<dbReference type="SUPFAM" id="SSF47175">
    <property type="entry name" value="Cytochromes"/>
    <property type="match status" value="1"/>
</dbReference>
<gene>
    <name evidence="3" type="ORF">DTO96_100839</name>
</gene>
<dbReference type="Proteomes" id="UP000252182">
    <property type="component" value="Chromosome"/>
</dbReference>
<keyword evidence="2" id="KW-0732">Signal</keyword>